<dbReference type="InterPro" id="IPR051472">
    <property type="entry name" value="T3SS_Stator/FliH"/>
</dbReference>
<dbReference type="EMBL" id="UOEE01000221">
    <property type="protein sequence ID" value="VAV96351.1"/>
    <property type="molecule type" value="Genomic_DNA"/>
</dbReference>
<dbReference type="AlphaFoldDB" id="A0A3B0RZ83"/>
<evidence type="ECO:0000256" key="2">
    <source>
        <dbReference type="ARBA" id="ARBA00022927"/>
    </source>
</evidence>
<sequence>MSNNTAQKFAFDTVFDHQGNIVEEGGAWRQTILRSQSEQQVAEAFERGREAEQNEVEKTTTQAILALTAEMTKLLQQSTQIAEQSRKEAANLAMVVGKKIAGQALEQFAMAQVSELISQTLVELKGSPRIKIKVAPELATILETQISALAEQAEFCGAFRIEAVEEASPGAVALEWAEGAVEFDPQEVENRIETEISKWLAVMQTVAPEPAQQDEGDADV</sequence>
<dbReference type="GO" id="GO:0005829">
    <property type="term" value="C:cytosol"/>
    <property type="evidence" value="ECO:0007669"/>
    <property type="project" value="TreeGrafter"/>
</dbReference>
<organism evidence="3">
    <name type="scientific">hydrothermal vent metagenome</name>
    <dbReference type="NCBI Taxonomy" id="652676"/>
    <lineage>
        <taxon>unclassified sequences</taxon>
        <taxon>metagenomes</taxon>
        <taxon>ecological metagenomes</taxon>
    </lineage>
</organism>
<dbReference type="PANTHER" id="PTHR34982">
    <property type="entry name" value="YOP PROTEINS TRANSLOCATION PROTEIN L"/>
    <property type="match status" value="1"/>
</dbReference>
<keyword evidence="1" id="KW-0813">Transport</keyword>
<name>A0A3B0RZ83_9ZZZZ</name>
<protein>
    <submittedName>
        <fullName evidence="3">Uncharacterized protein</fullName>
    </submittedName>
</protein>
<evidence type="ECO:0000313" key="3">
    <source>
        <dbReference type="EMBL" id="VAV96351.1"/>
    </source>
</evidence>
<gene>
    <name evidence="3" type="ORF">MNBD_ALPHA06-382</name>
</gene>
<dbReference type="GO" id="GO:0015031">
    <property type="term" value="P:protein transport"/>
    <property type="evidence" value="ECO:0007669"/>
    <property type="project" value="UniProtKB-KW"/>
</dbReference>
<proteinExistence type="predicted"/>
<reference evidence="3" key="1">
    <citation type="submission" date="2018-06" db="EMBL/GenBank/DDBJ databases">
        <authorList>
            <person name="Zhirakovskaya E."/>
        </authorList>
    </citation>
    <scope>NUCLEOTIDE SEQUENCE</scope>
</reference>
<keyword evidence="2" id="KW-0653">Protein transport</keyword>
<dbReference type="PANTHER" id="PTHR34982:SF1">
    <property type="entry name" value="FLAGELLAR ASSEMBLY PROTEIN FLIH"/>
    <property type="match status" value="1"/>
</dbReference>
<accession>A0A3B0RZ83</accession>
<evidence type="ECO:0000256" key="1">
    <source>
        <dbReference type="ARBA" id="ARBA00022448"/>
    </source>
</evidence>